<dbReference type="PANTHER" id="PTHR43244">
    <property type="match status" value="1"/>
</dbReference>
<dbReference type="InterPro" id="IPR011251">
    <property type="entry name" value="Luciferase-like_dom"/>
</dbReference>
<evidence type="ECO:0000313" key="3">
    <source>
        <dbReference type="EMBL" id="MFC3515720.1"/>
    </source>
</evidence>
<keyword evidence="1" id="KW-0560">Oxidoreductase</keyword>
<dbReference type="PANTHER" id="PTHR43244:SF1">
    <property type="entry name" value="5,10-METHYLENETETRAHYDROMETHANOPTERIN REDUCTASE"/>
    <property type="match status" value="1"/>
</dbReference>
<dbReference type="CDD" id="cd01097">
    <property type="entry name" value="Tetrahydromethanopterin_reductase"/>
    <property type="match status" value="1"/>
</dbReference>
<dbReference type="Gene3D" id="3.20.20.30">
    <property type="entry name" value="Luciferase-like domain"/>
    <property type="match status" value="1"/>
</dbReference>
<dbReference type="SUPFAM" id="SSF51679">
    <property type="entry name" value="Bacterial luciferase-like"/>
    <property type="match status" value="1"/>
</dbReference>
<accession>A0ABV7QTL0</accession>
<dbReference type="Pfam" id="PF00296">
    <property type="entry name" value="Bac_luciferase"/>
    <property type="match status" value="1"/>
</dbReference>
<comment type="caution">
    <text evidence="3">The sequence shown here is derived from an EMBL/GenBank/DDBJ whole genome shotgun (WGS) entry which is preliminary data.</text>
</comment>
<evidence type="ECO:0000259" key="2">
    <source>
        <dbReference type="Pfam" id="PF00296"/>
    </source>
</evidence>
<dbReference type="RefSeq" id="WP_377876304.1">
    <property type="nucleotide sequence ID" value="NZ_JBHMAY010000093.1"/>
</dbReference>
<sequence length="340" mass="34973">MERDLVVSVRVGAAGHGTRGLTAAAVNAEEAGFDQVWAGNDIFGPPGIAGLASMLLGTSRISVGAGVLDPVSIHPVQIAQLASGFQEMSGDRFLLGLGAGSDLFLGWAGLKPAKPVVRTREAIVAIRELTCGRSPAGVPGAGDFWSGQARIQQPRPVPIYVGAMGPRMLEMTGRHADGALPLCLPPRQVYRAMEQIGAGAAKAGRAMADLDVAACLWCSIDTDAAAARRLLARHIAHYSGSLSTDALVANGLDPEEFARTQQLVLDGDEDAAIDTVLTSSTMLGLGIAGGAAEVIEQCGTLIEAGARHLSFGPPMGPDALAAVALLGKEVLPVLRSEFGS</sequence>
<keyword evidence="4" id="KW-1185">Reference proteome</keyword>
<feature type="domain" description="Luciferase-like" evidence="2">
    <location>
        <begin position="15"/>
        <end position="308"/>
    </location>
</feature>
<evidence type="ECO:0000313" key="4">
    <source>
        <dbReference type="Proteomes" id="UP001595764"/>
    </source>
</evidence>
<reference evidence="4" key="1">
    <citation type="journal article" date="2019" name="Int. J. Syst. Evol. Microbiol.">
        <title>The Global Catalogue of Microorganisms (GCM) 10K type strain sequencing project: providing services to taxonomists for standard genome sequencing and annotation.</title>
        <authorList>
            <consortium name="The Broad Institute Genomics Platform"/>
            <consortium name="The Broad Institute Genome Sequencing Center for Infectious Disease"/>
            <person name="Wu L."/>
            <person name="Ma J."/>
        </authorList>
    </citation>
    <scope>NUCLEOTIDE SEQUENCE [LARGE SCALE GENOMIC DNA]</scope>
    <source>
        <strain evidence="4">CGMCC 4.7682</strain>
    </source>
</reference>
<organism evidence="3 4">
    <name type="scientific">Amycolatopsis halotolerans</name>
    <dbReference type="NCBI Taxonomy" id="330083"/>
    <lineage>
        <taxon>Bacteria</taxon>
        <taxon>Bacillati</taxon>
        <taxon>Actinomycetota</taxon>
        <taxon>Actinomycetes</taxon>
        <taxon>Pseudonocardiales</taxon>
        <taxon>Pseudonocardiaceae</taxon>
        <taxon>Amycolatopsis</taxon>
    </lineage>
</organism>
<dbReference type="EMBL" id="JBHRWI010000053">
    <property type="protein sequence ID" value="MFC3515720.1"/>
    <property type="molecule type" value="Genomic_DNA"/>
</dbReference>
<gene>
    <name evidence="3" type="ORF">ACFORO_36550</name>
</gene>
<name>A0ABV7QTL0_9PSEU</name>
<dbReference type="InterPro" id="IPR050564">
    <property type="entry name" value="F420-G6PD/mer"/>
</dbReference>
<protein>
    <submittedName>
        <fullName evidence="3">LLM class flavin-dependent oxidoreductase</fullName>
    </submittedName>
</protein>
<dbReference type="InterPro" id="IPR036661">
    <property type="entry name" value="Luciferase-like_sf"/>
</dbReference>
<proteinExistence type="predicted"/>
<evidence type="ECO:0000256" key="1">
    <source>
        <dbReference type="ARBA" id="ARBA00023002"/>
    </source>
</evidence>
<dbReference type="Proteomes" id="UP001595764">
    <property type="component" value="Unassembled WGS sequence"/>
</dbReference>